<dbReference type="EMBL" id="AP012319">
    <property type="protein sequence ID" value="BAL88601.1"/>
    <property type="molecule type" value="Genomic_DNA"/>
</dbReference>
<name>I0H6G4_ACTM4</name>
<proteinExistence type="predicted"/>
<evidence type="ECO:0000313" key="3">
    <source>
        <dbReference type="Proteomes" id="UP000007882"/>
    </source>
</evidence>
<evidence type="ECO:0000313" key="2">
    <source>
        <dbReference type="EMBL" id="BAL88601.1"/>
    </source>
</evidence>
<organism evidence="2 3">
    <name type="scientific">Actinoplanes missouriensis (strain ATCC 14538 / DSM 43046 / CBS 188.64 / JCM 3121 / NBRC 102363 / NCIMB 12654 / NRRL B-3342 / UNCC 431)</name>
    <dbReference type="NCBI Taxonomy" id="512565"/>
    <lineage>
        <taxon>Bacteria</taxon>
        <taxon>Bacillati</taxon>
        <taxon>Actinomycetota</taxon>
        <taxon>Actinomycetes</taxon>
        <taxon>Micromonosporales</taxon>
        <taxon>Micromonosporaceae</taxon>
        <taxon>Actinoplanes</taxon>
    </lineage>
</organism>
<dbReference type="AlphaFoldDB" id="I0H6G4"/>
<dbReference type="SUPFAM" id="SSF48371">
    <property type="entry name" value="ARM repeat"/>
    <property type="match status" value="2"/>
</dbReference>
<dbReference type="InterPro" id="IPR016024">
    <property type="entry name" value="ARM-type_fold"/>
</dbReference>
<dbReference type="PATRIC" id="fig|512565.3.peg.3377"/>
<gene>
    <name evidence="2" type="ordered locus">AMIS_33810</name>
</gene>
<keyword evidence="3" id="KW-1185">Reference proteome</keyword>
<dbReference type="STRING" id="512565.AMIS_33810"/>
<feature type="compositionally biased region" description="Basic and acidic residues" evidence="1">
    <location>
        <begin position="1"/>
        <end position="11"/>
    </location>
</feature>
<accession>I0H6G4</accession>
<dbReference type="Proteomes" id="UP000007882">
    <property type="component" value="Chromosome"/>
</dbReference>
<reference evidence="2 3" key="1">
    <citation type="submission" date="2012-02" db="EMBL/GenBank/DDBJ databases">
        <title>Complete genome sequence of Actinoplanes missouriensis 431 (= NBRC 102363).</title>
        <authorList>
            <person name="Ohnishi Y."/>
            <person name="Ishikawa J."/>
            <person name="Sekine M."/>
            <person name="Hosoyama A."/>
            <person name="Harada T."/>
            <person name="Narita H."/>
            <person name="Hata T."/>
            <person name="Konno Y."/>
            <person name="Tutikane K."/>
            <person name="Fujita N."/>
            <person name="Horinouchi S."/>
            <person name="Hayakawa M."/>
        </authorList>
    </citation>
    <scope>NUCLEOTIDE SEQUENCE [LARGE SCALE GENOMIC DNA]</scope>
    <source>
        <strain evidence="3">ATCC 14538 / DSM 43046 / CBS 188.64 / JCM 3121 / NBRC 102363 / NCIMB 12654 / NRRL B-3342 / UNCC 431</strain>
    </source>
</reference>
<protein>
    <recommendedName>
        <fullName evidence="4">HEAT repeat-containing protein</fullName>
    </recommendedName>
</protein>
<dbReference type="Gene3D" id="1.25.10.10">
    <property type="entry name" value="Leucine-rich Repeat Variant"/>
    <property type="match status" value="1"/>
</dbReference>
<dbReference type="InterPro" id="IPR011989">
    <property type="entry name" value="ARM-like"/>
</dbReference>
<dbReference type="KEGG" id="ams:AMIS_33810"/>
<sequence length="630" mass="66682">MGEDRAHDERKGRHAPHSVNGPAAVAPPGDHGWLDAAILSGDVLIPGSDGRSRVFAEVGADRDGPVTRHLLTFAADDRTSVRRTVFALLEHLFFQRSGPPSVAGAAEAALTDVDPQVRRTAAALLVSTADPDRAAAALHACSEPVARIALVDALTRPASTRPRPDLNRLRSDPVPAVRLLANVALFSGDDPAAWTRLDTAVRADLDASAGVLDASGSVLRLTAGERWARVLTGFDREGDCYGWVRRLTDSAEKAQVRREGVRMAVEAMRQWRAAPTRLAPVLTACLKEDPSEVRSSALRAVAASLTASRLAADDLAATLDDPELGAPAAVGLGSTGDHRAVPHLVRLVLTEGSRSGDALAGREEARLAKAFRAVARAGADPRAPVAAARQILAEQPDPCAVALPMSVLAAFGPAAASAVPELIAMIRVLGNDTPGCVFDVLGRIGPAAEPAVPLLRQHSTQSAALALLRITSDRAVADRYLAGRPEELRHGHVAAELLTWLAGHGGLTTRQHRQLRSLFRRPGFGQVESAGAVWLHEGPAAAAELLEVLTGYLSDDMRGPEALRVLTAMGPHALPIIDRLDRSTASRRRAGFDIGDWDAEMRADEMLLAASLDARERIAGDRRKAVTESG</sequence>
<feature type="region of interest" description="Disordered" evidence="1">
    <location>
        <begin position="1"/>
        <end position="27"/>
    </location>
</feature>
<evidence type="ECO:0000256" key="1">
    <source>
        <dbReference type="SAM" id="MobiDB-lite"/>
    </source>
</evidence>
<evidence type="ECO:0008006" key="4">
    <source>
        <dbReference type="Google" id="ProtNLM"/>
    </source>
</evidence>
<dbReference type="HOGENOM" id="CLU_433902_0_0_11"/>
<dbReference type="eggNOG" id="ENOG5033WY1">
    <property type="taxonomic scope" value="Bacteria"/>
</dbReference>